<evidence type="ECO:0000256" key="2">
    <source>
        <dbReference type="ARBA" id="ARBA00010565"/>
    </source>
</evidence>
<evidence type="ECO:0000259" key="7">
    <source>
        <dbReference type="Pfam" id="PF25005"/>
    </source>
</evidence>
<keyword evidence="4" id="KW-0159">Chromosome partition</keyword>
<dbReference type="OrthoDB" id="1938138at2759"/>
<dbReference type="SUPFAM" id="SSF158573">
    <property type="entry name" value="GINS helical bundle-like"/>
    <property type="match status" value="1"/>
</dbReference>
<evidence type="ECO:0000256" key="4">
    <source>
        <dbReference type="ARBA" id="ARBA00022829"/>
    </source>
</evidence>
<dbReference type="PANTHER" id="PTHR12772">
    <property type="entry name" value="DNA REPLICATION COMPLEX GINS PROTEIN PSF2"/>
    <property type="match status" value="1"/>
</dbReference>
<comment type="similarity">
    <text evidence="2 6">Belongs to the GINS2/PSF2 family.</text>
</comment>
<dbReference type="GO" id="GO:0000811">
    <property type="term" value="C:GINS complex"/>
    <property type="evidence" value="ECO:0007669"/>
    <property type="project" value="TreeGrafter"/>
</dbReference>
<dbReference type="STRING" id="246404.A0A507FF79"/>
<keyword evidence="9" id="KW-1185">Reference proteome</keyword>
<accession>A0A507FF79</accession>
<evidence type="ECO:0000313" key="8">
    <source>
        <dbReference type="EMBL" id="TPX75009.1"/>
    </source>
</evidence>
<dbReference type="PANTHER" id="PTHR12772:SF0">
    <property type="entry name" value="DNA REPLICATION COMPLEX GINS PROTEIN PSF2"/>
    <property type="match status" value="1"/>
</dbReference>
<gene>
    <name evidence="8" type="ORF">CcCBS67573_g03731</name>
</gene>
<dbReference type="PIRSF" id="PIRSF028998">
    <property type="entry name" value="GINS_Psf2_subgr"/>
    <property type="match status" value="1"/>
</dbReference>
<evidence type="ECO:0000256" key="5">
    <source>
        <dbReference type="ARBA" id="ARBA00023242"/>
    </source>
</evidence>
<dbReference type="FunFam" id="3.40.5.50:FF:000001">
    <property type="entry name" value="DNA replication complex GINS protein PSF2"/>
    <property type="match status" value="1"/>
</dbReference>
<evidence type="ECO:0000256" key="3">
    <source>
        <dbReference type="ARBA" id="ARBA00022705"/>
    </source>
</evidence>
<dbReference type="GO" id="GO:0006260">
    <property type="term" value="P:DNA replication"/>
    <property type="evidence" value="ECO:0007669"/>
    <property type="project" value="UniProtKB-KW"/>
</dbReference>
<dbReference type="InterPro" id="IPR007257">
    <property type="entry name" value="GINS_Psf2"/>
</dbReference>
<evidence type="ECO:0000313" key="9">
    <source>
        <dbReference type="Proteomes" id="UP000320333"/>
    </source>
</evidence>
<protein>
    <recommendedName>
        <fullName evidence="6">DNA replication complex GINS protein PSF2</fullName>
    </recommendedName>
</protein>
<dbReference type="GO" id="GO:0007059">
    <property type="term" value="P:chromosome segregation"/>
    <property type="evidence" value="ECO:0007669"/>
    <property type="project" value="UniProtKB-KW"/>
</dbReference>
<evidence type="ECO:0000256" key="6">
    <source>
        <dbReference type="PIRNR" id="PIRNR028998"/>
    </source>
</evidence>
<comment type="caution">
    <text evidence="8">The sequence shown here is derived from an EMBL/GenBank/DDBJ whole genome shotgun (WGS) entry which is preliminary data.</text>
</comment>
<keyword evidence="5 6" id="KW-0539">Nucleus</keyword>
<comment type="subcellular location">
    <subcellularLocation>
        <location evidence="1 6">Nucleus</location>
    </subcellularLocation>
</comment>
<keyword evidence="3 6" id="KW-0235">DNA replication</keyword>
<evidence type="ECO:0000256" key="1">
    <source>
        <dbReference type="ARBA" id="ARBA00004123"/>
    </source>
</evidence>
<dbReference type="Gene3D" id="3.40.5.50">
    <property type="match status" value="1"/>
</dbReference>
<reference evidence="8 9" key="1">
    <citation type="journal article" date="2019" name="Sci. Rep.">
        <title>Comparative genomics of chytrid fungi reveal insights into the obligate biotrophic and pathogenic lifestyle of Synchytrium endobioticum.</title>
        <authorList>
            <person name="van de Vossenberg B.T.L.H."/>
            <person name="Warris S."/>
            <person name="Nguyen H.D.T."/>
            <person name="van Gent-Pelzer M.P.E."/>
            <person name="Joly D.L."/>
            <person name="van de Geest H.C."/>
            <person name="Bonants P.J.M."/>
            <person name="Smith D.S."/>
            <person name="Levesque C.A."/>
            <person name="van der Lee T.A.J."/>
        </authorList>
    </citation>
    <scope>NUCLEOTIDE SEQUENCE [LARGE SCALE GENOMIC DNA]</scope>
    <source>
        <strain evidence="8 9">CBS 675.73</strain>
    </source>
</reference>
<dbReference type="AlphaFoldDB" id="A0A507FF79"/>
<dbReference type="Pfam" id="PF25005">
    <property type="entry name" value="PSF2_N"/>
    <property type="match status" value="1"/>
</dbReference>
<organism evidence="8 9">
    <name type="scientific">Chytriomyces confervae</name>
    <dbReference type="NCBI Taxonomy" id="246404"/>
    <lineage>
        <taxon>Eukaryota</taxon>
        <taxon>Fungi</taxon>
        <taxon>Fungi incertae sedis</taxon>
        <taxon>Chytridiomycota</taxon>
        <taxon>Chytridiomycota incertae sedis</taxon>
        <taxon>Chytridiomycetes</taxon>
        <taxon>Chytridiales</taxon>
        <taxon>Chytriomycetaceae</taxon>
        <taxon>Chytriomyces</taxon>
    </lineage>
</organism>
<name>A0A507FF79_9FUNG</name>
<dbReference type="GO" id="GO:0000727">
    <property type="term" value="P:double-strand break repair via break-induced replication"/>
    <property type="evidence" value="ECO:0007669"/>
    <property type="project" value="TreeGrafter"/>
</dbReference>
<dbReference type="EMBL" id="QEAP01000099">
    <property type="protein sequence ID" value="TPX75009.1"/>
    <property type="molecule type" value="Genomic_DNA"/>
</dbReference>
<dbReference type="CDD" id="cd21694">
    <property type="entry name" value="GINS_B_Psf2"/>
    <property type="match status" value="1"/>
</dbReference>
<proteinExistence type="inferred from homology"/>
<dbReference type="InterPro" id="IPR056784">
    <property type="entry name" value="PSF2_N"/>
</dbReference>
<dbReference type="CDD" id="cd11712">
    <property type="entry name" value="GINS_A_psf2"/>
    <property type="match status" value="1"/>
</dbReference>
<dbReference type="Gene3D" id="1.20.58.1020">
    <property type="match status" value="1"/>
</dbReference>
<dbReference type="InterPro" id="IPR036224">
    <property type="entry name" value="GINS_bundle-like_dom_sf"/>
</dbReference>
<comment type="subunit">
    <text evidence="6">Component of the GINS complex.</text>
</comment>
<dbReference type="Proteomes" id="UP000320333">
    <property type="component" value="Unassembled WGS sequence"/>
</dbReference>
<sequence length="181" mass="20444">MALPANLRQSLSPQEIEFLAENQQITIVPTRAIPNTVELLSGDYGPFRPPLKSKVPLWLALTLKKRGKCSIVPPLWLDPEYLELKLEQERGAPDEFSDLPFTCAQDDIAHFETISSLIKSIKECRSNKCIAVLKGIDLQVYSEHGFIEMHQLGFAEVNEVKPFFTRALEEMGRFSGLLTKD</sequence>
<feature type="domain" description="DNA replication complex GINS protein PSF2 N-terminal" evidence="7">
    <location>
        <begin position="12"/>
        <end position="72"/>
    </location>
</feature>
<dbReference type="SUPFAM" id="SSF160059">
    <property type="entry name" value="PriA/YqbF domain"/>
    <property type="match status" value="1"/>
</dbReference>